<dbReference type="EMBL" id="LLXJ01000423">
    <property type="protein sequence ID" value="PKC09897.1"/>
    <property type="molecule type" value="Genomic_DNA"/>
</dbReference>
<name>A0A2N0PSS5_9GLOM</name>
<dbReference type="AlphaFoldDB" id="A0A2N0PSS5"/>
<reference evidence="2 3" key="1">
    <citation type="submission" date="2016-04" db="EMBL/GenBank/DDBJ databases">
        <title>Genome analyses suggest a sexual origin of heterokaryosis in a supposedly ancient asexual fungus.</title>
        <authorList>
            <person name="Ropars J."/>
            <person name="Sedzielewska K."/>
            <person name="Noel J."/>
            <person name="Charron P."/>
            <person name="Farinelli L."/>
            <person name="Marton T."/>
            <person name="Kruger M."/>
            <person name="Pelin A."/>
            <person name="Brachmann A."/>
            <person name="Corradi N."/>
        </authorList>
    </citation>
    <scope>NUCLEOTIDE SEQUENCE [LARGE SCALE GENOMIC DNA]</scope>
    <source>
        <strain evidence="2 3">A5</strain>
    </source>
</reference>
<accession>A0A2N0PSS5</accession>
<feature type="region of interest" description="Disordered" evidence="1">
    <location>
        <begin position="83"/>
        <end position="109"/>
    </location>
</feature>
<comment type="caution">
    <text evidence="2">The sequence shown here is derived from an EMBL/GenBank/DDBJ whole genome shotgun (WGS) entry which is preliminary data.</text>
</comment>
<evidence type="ECO:0000313" key="3">
    <source>
        <dbReference type="Proteomes" id="UP000232722"/>
    </source>
</evidence>
<proteinExistence type="predicted"/>
<organism evidence="2 3">
    <name type="scientific">Rhizophagus irregularis</name>
    <dbReference type="NCBI Taxonomy" id="588596"/>
    <lineage>
        <taxon>Eukaryota</taxon>
        <taxon>Fungi</taxon>
        <taxon>Fungi incertae sedis</taxon>
        <taxon>Mucoromycota</taxon>
        <taxon>Glomeromycotina</taxon>
        <taxon>Glomeromycetes</taxon>
        <taxon>Glomerales</taxon>
        <taxon>Glomeraceae</taxon>
        <taxon>Rhizophagus</taxon>
    </lineage>
</organism>
<dbReference type="Proteomes" id="UP000232722">
    <property type="component" value="Unassembled WGS sequence"/>
</dbReference>
<evidence type="ECO:0000313" key="2">
    <source>
        <dbReference type="EMBL" id="PKC09897.1"/>
    </source>
</evidence>
<gene>
    <name evidence="2" type="ORF">RhiirA5_415050</name>
</gene>
<evidence type="ECO:0000256" key="1">
    <source>
        <dbReference type="SAM" id="MobiDB-lite"/>
    </source>
</evidence>
<sequence>MSSKIAKDKIKKSQPCRNLAHNYQMLMNGIDISCQMSGSIPYNDKCSRYSCDFKEEFVEKLNKAQSNTMNIIPTVIVRGIRRPSNKRIKSAGELNKKSNNKKKRADEKC</sequence>
<reference evidence="2 3" key="2">
    <citation type="submission" date="2017-09" db="EMBL/GenBank/DDBJ databases">
        <title>Extensive intraspecific genome diversity in a model arbuscular mycorrhizal fungus.</title>
        <authorList>
            <person name="Chen E.C."/>
            <person name="Morin E."/>
            <person name="Beaudet D."/>
            <person name="Noel J."/>
            <person name="Ndikumana S."/>
            <person name="Charron P."/>
            <person name="St-Onge C."/>
            <person name="Giorgi J."/>
            <person name="Grigoriev I.V."/>
            <person name="Roux C."/>
            <person name="Martin F.M."/>
            <person name="Corradi N."/>
        </authorList>
    </citation>
    <scope>NUCLEOTIDE SEQUENCE [LARGE SCALE GENOMIC DNA]</scope>
    <source>
        <strain evidence="2 3">A5</strain>
    </source>
</reference>
<protein>
    <submittedName>
        <fullName evidence="2">Uncharacterized protein</fullName>
    </submittedName>
</protein>